<protein>
    <recommendedName>
        <fullName evidence="1">Acyl-CoA dehydrogenase/oxidase N-terminal domain-containing protein</fullName>
    </recommendedName>
</protein>
<dbReference type="InterPro" id="IPR009100">
    <property type="entry name" value="AcylCoA_DH/oxidase_NM_dom_sf"/>
</dbReference>
<dbReference type="PANTHER" id="PTHR43831:SF1">
    <property type="entry name" value="ISOBUTYRYL-COA DEHYDROGENASE, MITOCHONDRIAL"/>
    <property type="match status" value="1"/>
</dbReference>
<dbReference type="EMBL" id="NCDQ01000485">
    <property type="protein sequence ID" value="OYW98622.1"/>
    <property type="molecule type" value="Genomic_DNA"/>
</dbReference>
<dbReference type="InterPro" id="IPR052547">
    <property type="entry name" value="Mito_Isobutyryl-CoADH"/>
</dbReference>
<name>A0A258CU95_CAUVI</name>
<dbReference type="SUPFAM" id="SSF56645">
    <property type="entry name" value="Acyl-CoA dehydrogenase NM domain-like"/>
    <property type="match status" value="1"/>
</dbReference>
<organism evidence="2 3">
    <name type="scientific">Caulobacter vibrioides</name>
    <name type="common">Caulobacter crescentus</name>
    <dbReference type="NCBI Taxonomy" id="155892"/>
    <lineage>
        <taxon>Bacteria</taxon>
        <taxon>Pseudomonadati</taxon>
        <taxon>Pseudomonadota</taxon>
        <taxon>Alphaproteobacteria</taxon>
        <taxon>Caulobacterales</taxon>
        <taxon>Caulobacteraceae</taxon>
        <taxon>Caulobacter</taxon>
    </lineage>
</organism>
<dbReference type="GO" id="GO:0050660">
    <property type="term" value="F:flavin adenine dinucleotide binding"/>
    <property type="evidence" value="ECO:0007669"/>
    <property type="project" value="InterPro"/>
</dbReference>
<dbReference type="GO" id="GO:0016627">
    <property type="term" value="F:oxidoreductase activity, acting on the CH-CH group of donors"/>
    <property type="evidence" value="ECO:0007669"/>
    <property type="project" value="InterPro"/>
</dbReference>
<comment type="caution">
    <text evidence="2">The sequence shown here is derived from an EMBL/GenBank/DDBJ whole genome shotgun (WGS) entry which is preliminary data.</text>
</comment>
<dbReference type="Gene3D" id="1.10.540.10">
    <property type="entry name" value="Acyl-CoA dehydrogenase/oxidase, N-terminal domain"/>
    <property type="match status" value="1"/>
</dbReference>
<proteinExistence type="predicted"/>
<gene>
    <name evidence="2" type="ORF">B7Z12_19525</name>
</gene>
<dbReference type="Proteomes" id="UP000215616">
    <property type="component" value="Unassembled WGS sequence"/>
</dbReference>
<dbReference type="AlphaFoldDB" id="A0A258CU95"/>
<accession>A0A258CU95</accession>
<feature type="non-terminal residue" evidence="2">
    <location>
        <position position="62"/>
    </location>
</feature>
<evidence type="ECO:0000313" key="3">
    <source>
        <dbReference type="Proteomes" id="UP000215616"/>
    </source>
</evidence>
<dbReference type="PANTHER" id="PTHR43831">
    <property type="entry name" value="ISOBUTYRYL-COA DEHYDROGENASE"/>
    <property type="match status" value="1"/>
</dbReference>
<evidence type="ECO:0000259" key="1">
    <source>
        <dbReference type="Pfam" id="PF02771"/>
    </source>
</evidence>
<sequence length="62" mass="6732">MDFALNEDQVAIQDAARAFAEGQLAPHSADWDEKKHFPVDVLRQAAELGFAGIYVNEDVGGS</sequence>
<evidence type="ECO:0000313" key="2">
    <source>
        <dbReference type="EMBL" id="OYW98622.1"/>
    </source>
</evidence>
<reference evidence="2 3" key="1">
    <citation type="submission" date="2017-03" db="EMBL/GenBank/DDBJ databases">
        <title>Lifting the veil on microbial sulfur biogeochemistry in mining wastewaters.</title>
        <authorList>
            <person name="Kantor R.S."/>
            <person name="Colenbrander Nelson T."/>
            <person name="Marshall S."/>
            <person name="Bennett D."/>
            <person name="Apte S."/>
            <person name="Camacho D."/>
            <person name="Thomas B.C."/>
            <person name="Warren L.A."/>
            <person name="Banfield J.F."/>
        </authorList>
    </citation>
    <scope>NUCLEOTIDE SEQUENCE [LARGE SCALE GENOMIC DNA]</scope>
    <source>
        <strain evidence="2">32-67-7</strain>
    </source>
</reference>
<dbReference type="Pfam" id="PF02771">
    <property type="entry name" value="Acyl-CoA_dh_N"/>
    <property type="match status" value="1"/>
</dbReference>
<feature type="domain" description="Acyl-CoA dehydrogenase/oxidase N-terminal" evidence="1">
    <location>
        <begin position="6"/>
        <end position="62"/>
    </location>
</feature>
<dbReference type="InterPro" id="IPR037069">
    <property type="entry name" value="AcylCoA_DH/ox_N_sf"/>
</dbReference>
<dbReference type="InterPro" id="IPR013786">
    <property type="entry name" value="AcylCoA_DH/ox_N"/>
</dbReference>